<evidence type="ECO:0000256" key="4">
    <source>
        <dbReference type="SAM" id="SignalP"/>
    </source>
</evidence>
<evidence type="ECO:0000313" key="7">
    <source>
        <dbReference type="EMBL" id="MDQ0167019.1"/>
    </source>
</evidence>
<evidence type="ECO:0000256" key="1">
    <source>
        <dbReference type="ARBA" id="ARBA00004196"/>
    </source>
</evidence>
<dbReference type="Gene3D" id="2.60.40.4270">
    <property type="entry name" value="Listeria-Bacteroides repeat domain"/>
    <property type="match status" value="1"/>
</dbReference>
<comment type="caution">
    <text evidence="7">The sequence shown here is derived from an EMBL/GenBank/DDBJ whole genome shotgun (WGS) entry which is preliminary data.</text>
</comment>
<dbReference type="SMART" id="SM00060">
    <property type="entry name" value="FN3"/>
    <property type="match status" value="1"/>
</dbReference>
<dbReference type="Gene3D" id="2.130.10.30">
    <property type="entry name" value="Regulator of chromosome condensation 1/beta-lactamase-inhibitor protein II"/>
    <property type="match status" value="2"/>
</dbReference>
<keyword evidence="2 4" id="KW-0732">Signal</keyword>
<dbReference type="InterPro" id="IPR058923">
    <property type="entry name" value="RCC1-like_dom"/>
</dbReference>
<dbReference type="InterPro" id="IPR013378">
    <property type="entry name" value="InlB-like_B-rpt"/>
</dbReference>
<dbReference type="EMBL" id="JAUSTY010000012">
    <property type="protein sequence ID" value="MDQ0167019.1"/>
    <property type="molecule type" value="Genomic_DNA"/>
</dbReference>
<sequence length="1146" mass="124748">MKAFFKVCLCLILFIGILPISQGEVALGASTVSPQIASGYYHTVSLISDGTVWSYGRGNNGQLGEGRYVGRFSPVRTLDLIGVRSVTGGVHQSYAILNDGRVFSWGQNDDGQLGIGSNEGSNRPVQVTDLQNITYISSGLAYHALALDEAGKVWSWGRNTSGQLGNGTNISSNVPVEVTGLEDTVMVAAGGYFSLALKADGTVWSWGHNEQGQLGHGGTTNTNTPIQIPDLSNIVFIAAGGNHSLAIDAQGDVWAWGQNNWGAVGDGTSTNRRSPVKLTGISDIIHIAGGVSHTVAVKRDGSVWSWGLNNYSQLGDGTTTNRHSPVQVSGLEDIRQVTAGAFFSTALKNDGTVWSWGLNSGGELGDRSTETRITPVQNSAILDVTSPIVFQSEIQATDITLNSVTLQWEKAEDNMTRQSELEYRLYMSGLPNLTTIEATERNGMALEDFISDIGTFDVEHLSPGTTFYFNVIVRDKVGLKSIYTMQEVTTASHYTVFYDGNGNTTGTPPVDPTRYDYRGQVTVLDQGDLFKEGYSFIGWNTNQNGTGTDYTPQSSFLIERDTTLYAKWKSDDEEPTPGYHSHLNSLDLNTENGSMILSPHFEPGVLTYTAKLENQLSTIYINTVTVDSEATVTASVYDQSEQLTMGPIQLSSIGEENEPLTLSDGTNIIKLLVESTDGATSLYTIYIERITEPVHPPERPEHPPEQPEMPEYPISPPPPAPPVDQVGVLKTKVKLNQQEISNIVIEKWTTTDKSKKNLELQVKTSELSKWLEKEVVPSIVFAVEEIDLSSTSLFIDGDLLALLHNKGATIKLDTPYSSFTIPADKINDSLFAKESSLLSEPRATSLKLQMIVDHEDKPGSGEALNYSDIKVMTNPIYFSLSATDGKTTLELDTFPAIVEKEIKHTLTEVDGVEGITTAVAIEDGGKLRHVPTKIVEEEDKIVASIKGLANHAYALIWNPQQIASLSGHWAEESIADLASRLIIEGGEDNEYHPASPITRAEFISLMIRGLGIPEKGVSTYRDVPPTSSYSAAIGQAQAYGIIQGYTDMMFNPSATISRQESIVIMNRVAKLLEMNNDMEITELNKIISSFSDGHQIAPWAKHAVALSIRNHLVEGRGHTVNPNHSMTNAEAAVLLHRLLTKTDLIN</sequence>
<feature type="domain" description="SLH" evidence="6">
    <location>
        <begin position="1021"/>
        <end position="1079"/>
    </location>
</feature>
<dbReference type="Pfam" id="PF25390">
    <property type="entry name" value="WD40_RLD"/>
    <property type="match status" value="1"/>
</dbReference>
<gene>
    <name evidence="7" type="ORF">J2S11_002936</name>
</gene>
<comment type="subcellular location">
    <subcellularLocation>
        <location evidence="1">Cell envelope</location>
    </subcellularLocation>
</comment>
<evidence type="ECO:0000313" key="8">
    <source>
        <dbReference type="Proteomes" id="UP001235840"/>
    </source>
</evidence>
<dbReference type="CDD" id="cd00063">
    <property type="entry name" value="FN3"/>
    <property type="match status" value="1"/>
</dbReference>
<feature type="domain" description="SLH" evidence="6">
    <location>
        <begin position="957"/>
        <end position="1020"/>
    </location>
</feature>
<dbReference type="PROSITE" id="PS50012">
    <property type="entry name" value="RCC1_3"/>
    <property type="match status" value="6"/>
</dbReference>
<dbReference type="InterPro" id="IPR036116">
    <property type="entry name" value="FN3_sf"/>
</dbReference>
<dbReference type="InterPro" id="IPR003961">
    <property type="entry name" value="FN3_dom"/>
</dbReference>
<dbReference type="Pfam" id="PF00395">
    <property type="entry name" value="SLH"/>
    <property type="match status" value="2"/>
</dbReference>
<accession>A0ABT9W187</accession>
<dbReference type="InterPro" id="IPR009091">
    <property type="entry name" value="RCC1/BLIP-II"/>
</dbReference>
<dbReference type="InterPro" id="IPR001119">
    <property type="entry name" value="SLH_dom"/>
</dbReference>
<dbReference type="InterPro" id="IPR013783">
    <property type="entry name" value="Ig-like_fold"/>
</dbReference>
<reference evidence="7 8" key="1">
    <citation type="submission" date="2023-07" db="EMBL/GenBank/DDBJ databases">
        <title>Genomic Encyclopedia of Type Strains, Phase IV (KMG-IV): sequencing the most valuable type-strain genomes for metagenomic binning, comparative biology and taxonomic classification.</title>
        <authorList>
            <person name="Goeker M."/>
        </authorList>
    </citation>
    <scope>NUCLEOTIDE SEQUENCE [LARGE SCALE GENOMIC DNA]</scope>
    <source>
        <strain evidence="7 8">DSM 12751</strain>
    </source>
</reference>
<dbReference type="PROSITE" id="PS51272">
    <property type="entry name" value="SLH"/>
    <property type="match status" value="3"/>
</dbReference>
<keyword evidence="3" id="KW-0677">Repeat</keyword>
<dbReference type="RefSeq" id="WP_307395695.1">
    <property type="nucleotide sequence ID" value="NZ_BAAADK010000030.1"/>
</dbReference>
<dbReference type="Proteomes" id="UP001235840">
    <property type="component" value="Unassembled WGS sequence"/>
</dbReference>
<dbReference type="InterPro" id="IPR025883">
    <property type="entry name" value="Cadherin-like_domain"/>
</dbReference>
<dbReference type="SUPFAM" id="SSF50985">
    <property type="entry name" value="RCC1/BLIP-II"/>
    <property type="match status" value="1"/>
</dbReference>
<protein>
    <submittedName>
        <fullName evidence="7">Repeat protein (TIGR02543 family)</fullName>
    </submittedName>
</protein>
<dbReference type="InterPro" id="IPR042229">
    <property type="entry name" value="Listeria/Bacterioides_rpt_sf"/>
</dbReference>
<keyword evidence="8" id="KW-1185">Reference proteome</keyword>
<dbReference type="InterPro" id="IPR051210">
    <property type="entry name" value="Ub_ligase/GEF_domain"/>
</dbReference>
<feature type="chain" id="PRO_5046706364" evidence="4">
    <location>
        <begin position="24"/>
        <end position="1146"/>
    </location>
</feature>
<dbReference type="InterPro" id="IPR000408">
    <property type="entry name" value="Reg_chr_condens"/>
</dbReference>
<dbReference type="PROSITE" id="PS00626">
    <property type="entry name" value="RCC1_2"/>
    <property type="match status" value="3"/>
</dbReference>
<dbReference type="SUPFAM" id="SSF49265">
    <property type="entry name" value="Fibronectin type III"/>
    <property type="match status" value="1"/>
</dbReference>
<dbReference type="Pfam" id="PF09479">
    <property type="entry name" value="Flg_new"/>
    <property type="match status" value="1"/>
</dbReference>
<dbReference type="PRINTS" id="PR00633">
    <property type="entry name" value="RCCNDNSATION"/>
</dbReference>
<dbReference type="Pfam" id="PF13540">
    <property type="entry name" value="RCC1_2"/>
    <property type="match status" value="2"/>
</dbReference>
<name>A0ABT9W187_9BACI</name>
<dbReference type="PROSITE" id="PS50853">
    <property type="entry name" value="FN3"/>
    <property type="match status" value="1"/>
</dbReference>
<feature type="signal peptide" evidence="4">
    <location>
        <begin position="1"/>
        <end position="23"/>
    </location>
</feature>
<proteinExistence type="predicted"/>
<dbReference type="Pfam" id="PF12733">
    <property type="entry name" value="Cadherin-like"/>
    <property type="match status" value="1"/>
</dbReference>
<feature type="domain" description="Fibronectin type-III" evidence="5">
    <location>
        <begin position="390"/>
        <end position="493"/>
    </location>
</feature>
<dbReference type="PANTHER" id="PTHR22870">
    <property type="entry name" value="REGULATOR OF CHROMOSOME CONDENSATION"/>
    <property type="match status" value="1"/>
</dbReference>
<dbReference type="PANTHER" id="PTHR22870:SF408">
    <property type="entry name" value="OS09G0560450 PROTEIN"/>
    <property type="match status" value="1"/>
</dbReference>
<evidence type="ECO:0000259" key="5">
    <source>
        <dbReference type="PROSITE" id="PS50853"/>
    </source>
</evidence>
<dbReference type="NCBIfam" id="TIGR02543">
    <property type="entry name" value="List_Bact_rpt"/>
    <property type="match status" value="1"/>
</dbReference>
<organism evidence="7 8">
    <name type="scientific">Caldalkalibacillus horti</name>
    <dbReference type="NCBI Taxonomy" id="77523"/>
    <lineage>
        <taxon>Bacteria</taxon>
        <taxon>Bacillati</taxon>
        <taxon>Bacillota</taxon>
        <taxon>Bacilli</taxon>
        <taxon>Bacillales</taxon>
        <taxon>Bacillaceae</taxon>
        <taxon>Caldalkalibacillus</taxon>
    </lineage>
</organism>
<feature type="domain" description="SLH" evidence="6">
    <location>
        <begin position="1087"/>
        <end position="1146"/>
    </location>
</feature>
<evidence type="ECO:0000256" key="3">
    <source>
        <dbReference type="ARBA" id="ARBA00022737"/>
    </source>
</evidence>
<evidence type="ECO:0000259" key="6">
    <source>
        <dbReference type="PROSITE" id="PS51272"/>
    </source>
</evidence>
<dbReference type="Gene3D" id="2.60.40.10">
    <property type="entry name" value="Immunoglobulins"/>
    <property type="match status" value="1"/>
</dbReference>
<evidence type="ECO:0000256" key="2">
    <source>
        <dbReference type="ARBA" id="ARBA00022729"/>
    </source>
</evidence>